<feature type="region of interest" description="Disordered" evidence="1">
    <location>
        <begin position="1"/>
        <end position="31"/>
    </location>
</feature>
<evidence type="ECO:0000313" key="3">
    <source>
        <dbReference type="Proteomes" id="UP000835052"/>
    </source>
</evidence>
<evidence type="ECO:0000313" key="2">
    <source>
        <dbReference type="EMBL" id="CAD6187512.1"/>
    </source>
</evidence>
<dbReference type="AlphaFoldDB" id="A0A8S1GX63"/>
<dbReference type="EMBL" id="CAJGYM010000006">
    <property type="protein sequence ID" value="CAD6187512.1"/>
    <property type="molecule type" value="Genomic_DNA"/>
</dbReference>
<reference evidence="2" key="1">
    <citation type="submission" date="2020-10" db="EMBL/GenBank/DDBJ databases">
        <authorList>
            <person name="Kikuchi T."/>
        </authorList>
    </citation>
    <scope>NUCLEOTIDE SEQUENCE</scope>
    <source>
        <strain evidence="2">NKZ352</strain>
    </source>
</reference>
<protein>
    <submittedName>
        <fullName evidence="2">Uncharacterized protein</fullName>
    </submittedName>
</protein>
<keyword evidence="3" id="KW-1185">Reference proteome</keyword>
<proteinExistence type="predicted"/>
<gene>
    <name evidence="2" type="ORF">CAUJ_LOCUS3431</name>
</gene>
<comment type="caution">
    <text evidence="2">The sequence shown here is derived from an EMBL/GenBank/DDBJ whole genome shotgun (WGS) entry which is preliminary data.</text>
</comment>
<sequence>MLSETEREVGGRSRDAKKRERRECAEDKEGLQRKCKGTAHYSAITRNIIQPQAGVPPSPFQILAAGVPAGDLTVFHPGLTST</sequence>
<accession>A0A8S1GX63</accession>
<organism evidence="2 3">
    <name type="scientific">Caenorhabditis auriculariae</name>
    <dbReference type="NCBI Taxonomy" id="2777116"/>
    <lineage>
        <taxon>Eukaryota</taxon>
        <taxon>Metazoa</taxon>
        <taxon>Ecdysozoa</taxon>
        <taxon>Nematoda</taxon>
        <taxon>Chromadorea</taxon>
        <taxon>Rhabditida</taxon>
        <taxon>Rhabditina</taxon>
        <taxon>Rhabditomorpha</taxon>
        <taxon>Rhabditoidea</taxon>
        <taxon>Rhabditidae</taxon>
        <taxon>Peloderinae</taxon>
        <taxon>Caenorhabditis</taxon>
    </lineage>
</organism>
<dbReference type="Proteomes" id="UP000835052">
    <property type="component" value="Unassembled WGS sequence"/>
</dbReference>
<evidence type="ECO:0000256" key="1">
    <source>
        <dbReference type="SAM" id="MobiDB-lite"/>
    </source>
</evidence>
<name>A0A8S1GX63_9PELO</name>